<dbReference type="EMBL" id="AP023440">
    <property type="protein sequence ID" value="BCL28326.1"/>
    <property type="molecule type" value="Genomic_DNA"/>
</dbReference>
<evidence type="ECO:0000313" key="2">
    <source>
        <dbReference type="EMBL" id="BCL28326.1"/>
    </source>
</evidence>
<accession>A0A7G1P3F7</accession>
<feature type="domain" description="DUF397" evidence="1">
    <location>
        <begin position="9"/>
        <end position="62"/>
    </location>
</feature>
<reference evidence="2 3" key="1">
    <citation type="journal article" date="2014" name="Int. J. Syst. Evol. Microbiol.">
        <title>Complete genome sequence of Corynebacterium casei LMG S-19264T (=DSM 44701T), isolated from a smear-ripened cheese.</title>
        <authorList>
            <consortium name="US DOE Joint Genome Institute (JGI-PGF)"/>
            <person name="Walter F."/>
            <person name="Albersmeier A."/>
            <person name="Kalinowski J."/>
            <person name="Ruckert C."/>
        </authorList>
    </citation>
    <scope>NUCLEOTIDE SEQUENCE [LARGE SCALE GENOMIC DNA]</scope>
    <source>
        <strain evidence="2 3">JCM 4677</strain>
    </source>
</reference>
<organism evidence="2 3">
    <name type="scientific">Streptomyces aurantiacus</name>
    <dbReference type="NCBI Taxonomy" id="47760"/>
    <lineage>
        <taxon>Bacteria</taxon>
        <taxon>Bacillati</taxon>
        <taxon>Actinomycetota</taxon>
        <taxon>Actinomycetes</taxon>
        <taxon>Kitasatosporales</taxon>
        <taxon>Streptomycetaceae</taxon>
        <taxon>Streptomyces</taxon>
        <taxon>Streptomyces aurantiacus group</taxon>
    </lineage>
</organism>
<dbReference type="InterPro" id="IPR007278">
    <property type="entry name" value="DUF397"/>
</dbReference>
<gene>
    <name evidence="2" type="ORF">GCM10017557_31850</name>
</gene>
<sequence>MRRAMDHTLHWQKSTFSGGGEGNTCVEIATSPGILHLRESDTPGIELITTTGPLTHLIRGVKAAEAATTA</sequence>
<dbReference type="KEGG" id="sgm:GCM10017557_31850"/>
<evidence type="ECO:0000259" key="1">
    <source>
        <dbReference type="Pfam" id="PF04149"/>
    </source>
</evidence>
<name>A0A7G1P3F7_9ACTN</name>
<dbReference type="Proteomes" id="UP000516444">
    <property type="component" value="Chromosome"/>
</dbReference>
<keyword evidence="3" id="KW-1185">Reference proteome</keyword>
<evidence type="ECO:0000313" key="3">
    <source>
        <dbReference type="Proteomes" id="UP000516444"/>
    </source>
</evidence>
<dbReference type="Pfam" id="PF04149">
    <property type="entry name" value="DUF397"/>
    <property type="match status" value="1"/>
</dbReference>
<protein>
    <recommendedName>
        <fullName evidence="1">DUF397 domain-containing protein</fullName>
    </recommendedName>
</protein>
<dbReference type="AlphaFoldDB" id="A0A7G1P3F7"/>
<proteinExistence type="predicted"/>